<dbReference type="GeneID" id="92499164"/>
<evidence type="ECO:0000256" key="1">
    <source>
        <dbReference type="ARBA" id="ARBA00004370"/>
    </source>
</evidence>
<dbReference type="GO" id="GO:0016020">
    <property type="term" value="C:membrane"/>
    <property type="evidence" value="ECO:0007669"/>
    <property type="project" value="UniProtKB-SubCell"/>
</dbReference>
<evidence type="ECO:0000256" key="5">
    <source>
        <dbReference type="SAM" id="Phobius"/>
    </source>
</evidence>
<feature type="transmembrane region" description="Helical" evidence="5">
    <location>
        <begin position="80"/>
        <end position="102"/>
    </location>
</feature>
<dbReference type="InterPro" id="IPR001129">
    <property type="entry name" value="Membr-assoc_MAPEG"/>
</dbReference>
<dbReference type="Proteomes" id="UP000024547">
    <property type="component" value="Unassembled WGS sequence"/>
</dbReference>
<accession>A0A059EAD2</accession>
<keyword evidence="7" id="KW-1185">Reference proteome</keyword>
<evidence type="ECO:0000256" key="3">
    <source>
        <dbReference type="ARBA" id="ARBA00022989"/>
    </source>
</evidence>
<proteinExistence type="predicted"/>
<feature type="transmembrane region" description="Helical" evidence="5">
    <location>
        <begin position="55"/>
        <end position="74"/>
    </location>
</feature>
<dbReference type="InterPro" id="IPR023352">
    <property type="entry name" value="MAPEG-like_dom_sf"/>
</dbReference>
<keyword evidence="4 5" id="KW-0472">Membrane</keyword>
<evidence type="ECO:0008006" key="8">
    <source>
        <dbReference type="Google" id="ProtNLM"/>
    </source>
</evidence>
<dbReference type="AlphaFoldDB" id="A0A059EAD2"/>
<evidence type="ECO:0000313" key="7">
    <source>
        <dbReference type="Proteomes" id="UP000024547"/>
    </source>
</evidence>
<dbReference type="RefSeq" id="WP_035549007.1">
    <property type="nucleotide sequence ID" value="NZ_AWFH01000003.1"/>
</dbReference>
<dbReference type="OrthoDB" id="7619858at2"/>
<dbReference type="STRING" id="1280948.HY36_13280"/>
<dbReference type="eggNOG" id="ENOG50330DQ">
    <property type="taxonomic scope" value="Bacteria"/>
</dbReference>
<sequence>MHSILILCSAALVILTLLLGFWVSITRGRTKTIAYGAATDPTGPMMKAERAHGNAAEYAALLIGLFVVTGFAYAGRDLGLTVTGLVVLITLSRILHALGFLVCATLEKPHPLKALGALVTYVGGLALAIMVIGKAL</sequence>
<feature type="transmembrane region" description="Helical" evidence="5">
    <location>
        <begin position="114"/>
        <end position="133"/>
    </location>
</feature>
<keyword evidence="3 5" id="KW-1133">Transmembrane helix</keyword>
<evidence type="ECO:0000313" key="6">
    <source>
        <dbReference type="EMBL" id="KCZ64560.1"/>
    </source>
</evidence>
<dbReference type="SUPFAM" id="SSF161084">
    <property type="entry name" value="MAPEG domain-like"/>
    <property type="match status" value="1"/>
</dbReference>
<dbReference type="Pfam" id="PF01124">
    <property type="entry name" value="MAPEG"/>
    <property type="match status" value="1"/>
</dbReference>
<keyword evidence="2 5" id="KW-0812">Transmembrane</keyword>
<gene>
    <name evidence="6" type="ORF">HY36_13280</name>
</gene>
<comment type="caution">
    <text evidence="6">The sequence shown here is derived from an EMBL/GenBank/DDBJ whole genome shotgun (WGS) entry which is preliminary data.</text>
</comment>
<reference evidence="6 7" key="1">
    <citation type="journal article" date="2014" name="Antonie Van Leeuwenhoek">
        <title>Hyphomonas beringensis sp. nov. and Hyphomonas chukchiensis sp. nov., isolated from surface seawater of the Bering Sea and Chukchi Sea.</title>
        <authorList>
            <person name="Li C."/>
            <person name="Lai Q."/>
            <person name="Li G."/>
            <person name="Dong C."/>
            <person name="Wang J."/>
            <person name="Liao Y."/>
            <person name="Shao Z."/>
        </authorList>
    </citation>
    <scope>NUCLEOTIDE SEQUENCE [LARGE SCALE GENOMIC DNA]</scope>
    <source>
        <strain evidence="6 7">22II1-22F38</strain>
    </source>
</reference>
<evidence type="ECO:0000256" key="4">
    <source>
        <dbReference type="ARBA" id="ARBA00023136"/>
    </source>
</evidence>
<feature type="transmembrane region" description="Helical" evidence="5">
    <location>
        <begin position="6"/>
        <end position="25"/>
    </location>
</feature>
<organism evidence="6 7">
    <name type="scientific">Hyphomonas atlantica</name>
    <dbReference type="NCBI Taxonomy" id="1280948"/>
    <lineage>
        <taxon>Bacteria</taxon>
        <taxon>Pseudomonadati</taxon>
        <taxon>Pseudomonadota</taxon>
        <taxon>Alphaproteobacteria</taxon>
        <taxon>Hyphomonadales</taxon>
        <taxon>Hyphomonadaceae</taxon>
        <taxon>Hyphomonas</taxon>
    </lineage>
</organism>
<dbReference type="Gene3D" id="1.20.120.550">
    <property type="entry name" value="Membrane associated eicosanoid/glutathione metabolism-like domain"/>
    <property type="match status" value="1"/>
</dbReference>
<dbReference type="EMBL" id="AWFH01000003">
    <property type="protein sequence ID" value="KCZ64560.1"/>
    <property type="molecule type" value="Genomic_DNA"/>
</dbReference>
<protein>
    <recommendedName>
        <fullName evidence="8">MAPEG family protein</fullName>
    </recommendedName>
</protein>
<evidence type="ECO:0000256" key="2">
    <source>
        <dbReference type="ARBA" id="ARBA00022692"/>
    </source>
</evidence>
<name>A0A059EAD2_9PROT</name>
<comment type="subcellular location">
    <subcellularLocation>
        <location evidence="1">Membrane</location>
    </subcellularLocation>
</comment>
<dbReference type="PATRIC" id="fig|1280948.3.peg.895"/>